<organism evidence="8 9">
    <name type="scientific">Deinococcus yavapaiensis KR-236</name>
    <dbReference type="NCBI Taxonomy" id="694435"/>
    <lineage>
        <taxon>Bacteria</taxon>
        <taxon>Thermotogati</taxon>
        <taxon>Deinococcota</taxon>
        <taxon>Deinococci</taxon>
        <taxon>Deinococcales</taxon>
        <taxon>Deinococcaceae</taxon>
        <taxon>Deinococcus</taxon>
    </lineage>
</organism>
<dbReference type="InterPro" id="IPR051258">
    <property type="entry name" value="Diverse_Substrate_Transporter"/>
</dbReference>
<dbReference type="InterPro" id="IPR000620">
    <property type="entry name" value="EamA_dom"/>
</dbReference>
<dbReference type="RefSeq" id="WP_110888765.1">
    <property type="nucleotide sequence ID" value="NZ_QJSX01000025.1"/>
</dbReference>
<name>A0A318RZH6_9DEIO</name>
<sequence length="296" mass="29841">MLEAPSPSPSSPAPRRDAVGIVLALTSAAASGTLGVWGKLAARVDLDVPTLLTWRFGLTAALLLAFGAFRVSRSERISLLLLSALYAVATALYFAALARITAGTSALLVYLAPAFVVLYAALGGERTTLRALLALACTLLGLGAVIGWPSAADRDGLGLLLGGAAGASYGAYLFASGRLASRAAPLALTAHVSLACAAVFAVLGSLGGTLSVPTLPAQWGLVLGMIVVPTLLALPTLAGAVRRIGAARVSLLVSTDPLWAIAFAALMLGERPRPSVVLGGLLILAGAISAQARSRG</sequence>
<dbReference type="PANTHER" id="PTHR42920:SF5">
    <property type="entry name" value="EAMA DOMAIN-CONTAINING PROTEIN"/>
    <property type="match status" value="1"/>
</dbReference>
<evidence type="ECO:0000256" key="4">
    <source>
        <dbReference type="ARBA" id="ARBA00022989"/>
    </source>
</evidence>
<feature type="transmembrane region" description="Helical" evidence="6">
    <location>
        <begin position="219"/>
        <end position="237"/>
    </location>
</feature>
<keyword evidence="9" id="KW-1185">Reference proteome</keyword>
<feature type="domain" description="EamA" evidence="7">
    <location>
        <begin position="20"/>
        <end position="143"/>
    </location>
</feature>
<accession>A0A318RZH6</accession>
<keyword evidence="2" id="KW-1003">Cell membrane</keyword>
<evidence type="ECO:0000259" key="7">
    <source>
        <dbReference type="Pfam" id="PF00892"/>
    </source>
</evidence>
<dbReference type="GO" id="GO:0005886">
    <property type="term" value="C:plasma membrane"/>
    <property type="evidence" value="ECO:0007669"/>
    <property type="project" value="UniProtKB-SubCell"/>
</dbReference>
<evidence type="ECO:0000313" key="9">
    <source>
        <dbReference type="Proteomes" id="UP000248326"/>
    </source>
</evidence>
<evidence type="ECO:0000256" key="2">
    <source>
        <dbReference type="ARBA" id="ARBA00022475"/>
    </source>
</evidence>
<dbReference type="EMBL" id="QJSX01000025">
    <property type="protein sequence ID" value="PYE49004.1"/>
    <property type="molecule type" value="Genomic_DNA"/>
</dbReference>
<feature type="domain" description="EamA" evidence="7">
    <location>
        <begin position="157"/>
        <end position="288"/>
    </location>
</feature>
<feature type="transmembrane region" description="Helical" evidence="6">
    <location>
        <begin position="21"/>
        <end position="40"/>
    </location>
</feature>
<feature type="transmembrane region" description="Helical" evidence="6">
    <location>
        <begin position="78"/>
        <end position="96"/>
    </location>
</feature>
<comment type="subcellular location">
    <subcellularLocation>
        <location evidence="1">Cell membrane</location>
        <topology evidence="1">Multi-pass membrane protein</topology>
    </subcellularLocation>
</comment>
<proteinExistence type="predicted"/>
<feature type="transmembrane region" description="Helical" evidence="6">
    <location>
        <begin position="186"/>
        <end position="207"/>
    </location>
</feature>
<dbReference type="OrthoDB" id="67820at2"/>
<dbReference type="PANTHER" id="PTHR42920">
    <property type="entry name" value="OS03G0707200 PROTEIN-RELATED"/>
    <property type="match status" value="1"/>
</dbReference>
<dbReference type="InterPro" id="IPR037185">
    <property type="entry name" value="EmrE-like"/>
</dbReference>
<evidence type="ECO:0000256" key="6">
    <source>
        <dbReference type="SAM" id="Phobius"/>
    </source>
</evidence>
<evidence type="ECO:0000313" key="8">
    <source>
        <dbReference type="EMBL" id="PYE49004.1"/>
    </source>
</evidence>
<dbReference type="SUPFAM" id="SSF103481">
    <property type="entry name" value="Multidrug resistance efflux transporter EmrE"/>
    <property type="match status" value="2"/>
</dbReference>
<reference evidence="8 9" key="1">
    <citation type="submission" date="2018-06" db="EMBL/GenBank/DDBJ databases">
        <title>Genomic Encyclopedia of Type Strains, Phase IV (KMG-IV): sequencing the most valuable type-strain genomes for metagenomic binning, comparative biology and taxonomic classification.</title>
        <authorList>
            <person name="Goeker M."/>
        </authorList>
    </citation>
    <scope>NUCLEOTIDE SEQUENCE [LARGE SCALE GENOMIC DNA]</scope>
    <source>
        <strain evidence="8 9">DSM 18048</strain>
    </source>
</reference>
<feature type="transmembrane region" description="Helical" evidence="6">
    <location>
        <begin position="129"/>
        <end position="151"/>
    </location>
</feature>
<feature type="transmembrane region" description="Helical" evidence="6">
    <location>
        <begin position="52"/>
        <end position="71"/>
    </location>
</feature>
<protein>
    <submittedName>
        <fullName evidence="8">Threonine/homoserine efflux transporter RhtA</fullName>
    </submittedName>
</protein>
<keyword evidence="3 6" id="KW-0812">Transmembrane</keyword>
<dbReference type="Pfam" id="PF00892">
    <property type="entry name" value="EamA"/>
    <property type="match status" value="2"/>
</dbReference>
<dbReference type="AlphaFoldDB" id="A0A318RZH6"/>
<feature type="transmembrane region" description="Helical" evidence="6">
    <location>
        <begin position="102"/>
        <end position="122"/>
    </location>
</feature>
<evidence type="ECO:0000256" key="5">
    <source>
        <dbReference type="ARBA" id="ARBA00023136"/>
    </source>
</evidence>
<keyword evidence="4 6" id="KW-1133">Transmembrane helix</keyword>
<keyword evidence="5 6" id="KW-0472">Membrane</keyword>
<dbReference type="Proteomes" id="UP000248326">
    <property type="component" value="Unassembled WGS sequence"/>
</dbReference>
<comment type="caution">
    <text evidence="8">The sequence shown here is derived from an EMBL/GenBank/DDBJ whole genome shotgun (WGS) entry which is preliminary data.</text>
</comment>
<evidence type="ECO:0000256" key="3">
    <source>
        <dbReference type="ARBA" id="ARBA00022692"/>
    </source>
</evidence>
<gene>
    <name evidence="8" type="ORF">DES52_12521</name>
</gene>
<evidence type="ECO:0000256" key="1">
    <source>
        <dbReference type="ARBA" id="ARBA00004651"/>
    </source>
</evidence>
<feature type="transmembrane region" description="Helical" evidence="6">
    <location>
        <begin position="157"/>
        <end position="174"/>
    </location>
</feature>